<name>A0A366MCE4_9EURY</name>
<comment type="caution">
    <text evidence="1">The sequence shown here is derived from an EMBL/GenBank/DDBJ whole genome shotgun (WGS) entry which is preliminary data.</text>
</comment>
<dbReference type="EMBL" id="NIZT01000017">
    <property type="protein sequence ID" value="RBQ23865.1"/>
    <property type="molecule type" value="Genomic_DNA"/>
</dbReference>
<gene>
    <name evidence="1" type="ORF">ALNOE001_06570</name>
</gene>
<protein>
    <submittedName>
        <fullName evidence="1">Uncharacterized protein</fullName>
    </submittedName>
</protein>
<evidence type="ECO:0000313" key="2">
    <source>
        <dbReference type="Proteomes" id="UP000253099"/>
    </source>
</evidence>
<organism evidence="1 2">
    <name type="scientific">Candidatus Methanobinarius endosymbioticus</name>
    <dbReference type="NCBI Taxonomy" id="2006182"/>
    <lineage>
        <taxon>Archaea</taxon>
        <taxon>Methanobacteriati</taxon>
        <taxon>Methanobacteriota</taxon>
        <taxon>Methanomada group</taxon>
        <taxon>Methanobacteria</taxon>
        <taxon>Methanobacteriales</taxon>
        <taxon>Methanobacteriaceae</taxon>
        <taxon>Candidatus Methanobinarius</taxon>
    </lineage>
</organism>
<sequence>MKEKHNKHKNQILKLDEIANISSGIVINRLNSSKPRSFHNKINKFNKDKKQC</sequence>
<keyword evidence="2" id="KW-1185">Reference proteome</keyword>
<evidence type="ECO:0000313" key="1">
    <source>
        <dbReference type="EMBL" id="RBQ23865.1"/>
    </source>
</evidence>
<dbReference type="Proteomes" id="UP000253099">
    <property type="component" value="Unassembled WGS sequence"/>
</dbReference>
<reference evidence="1 2" key="1">
    <citation type="submission" date="2018-06" db="EMBL/GenBank/DDBJ databases">
        <title>Genomic insight into two independent archaeal endosymbiosis events.</title>
        <authorList>
            <person name="Lind A.E."/>
            <person name="Lewis W.H."/>
            <person name="Spang A."/>
            <person name="Guy L."/>
            <person name="Embley M.T."/>
            <person name="Ettema T.J.G."/>
        </authorList>
    </citation>
    <scope>NUCLEOTIDE SEQUENCE [LARGE SCALE GENOMIC DNA]</scope>
    <source>
        <strain evidence="1">NOE</strain>
    </source>
</reference>
<accession>A0A366MCE4</accession>
<dbReference type="AlphaFoldDB" id="A0A366MCE4"/>
<proteinExistence type="predicted"/>